<protein>
    <submittedName>
        <fullName evidence="6">Major capsid protein</fullName>
    </submittedName>
</protein>
<proteinExistence type="inferred from homology"/>
<dbReference type="Gene3D" id="2.60.169.10">
    <property type="entry name" value="Microviridae F protein"/>
    <property type="match status" value="2"/>
</dbReference>
<evidence type="ECO:0000256" key="3">
    <source>
        <dbReference type="ARBA" id="ARBA00022431"/>
    </source>
</evidence>
<evidence type="ECO:0000256" key="4">
    <source>
        <dbReference type="ARBA" id="ARBA00022561"/>
    </source>
</evidence>
<evidence type="ECO:0000256" key="1">
    <source>
        <dbReference type="ARBA" id="ARBA00004328"/>
    </source>
</evidence>
<evidence type="ECO:0000256" key="2">
    <source>
        <dbReference type="ARBA" id="ARBA00009963"/>
    </source>
</evidence>
<sequence>MGKNLFNSIQLTRPKNNVFDLTYDVKLSLDMGRLVPICCVEAVPGDKFNISCESLLRFAPLVSPVMHRMDVTMHYFFVPNRILWPNWEKFITGSDYNGGADPSPSFPQFPYLNISDGNYTLLADYLGIPTPQGGFNENVSALPFSAYQKIFDEYYRDQNLQASDWAPLIDGSNAAQEADLLNLRLRAWEHDYFTSALPFAQKGAAVGIPIGGFNDVQVGVHRFDDTTGLSTVSANEGGGPGSVGYGVQGDNALPDDQNLYAQTSDLTQTSSTINDLRRAYRLQEWLERNARGGTRYVESILAHFGVKSSDKRLQRPEYITGTKSPVVISEILNTTGTTDVPQGNMSGHGVSVTTGKYGKYFCEEHGYIIGIMSVMPKTCYQQGIPKHFLKTSDPYQYFWPEFANIGEQAIENREIYAFQADPGVPFGYIPRYAEYKNLPSQVCADFRTSLDFWHLGRIFGSAPALNADFIQCLPRTDIFAVTSEETQKLYAHVLNKIRAVRPMPKYGTPTF</sequence>
<evidence type="ECO:0000313" key="6">
    <source>
        <dbReference type="EMBL" id="QCQ85136.1"/>
    </source>
</evidence>
<keyword evidence="5" id="KW-0946">Virion</keyword>
<keyword evidence="3" id="KW-1140">T=1 icosahedral capsid protein</keyword>
<comment type="similarity">
    <text evidence="2">Belongs to the microviridae F protein family.</text>
</comment>
<comment type="subcellular location">
    <subcellularLocation>
        <location evidence="1">Virion</location>
    </subcellularLocation>
</comment>
<keyword evidence="4" id="KW-0167">Capsid protein</keyword>
<name>A0A4P8PM56_9VIRU</name>
<reference evidence="6" key="1">
    <citation type="submission" date="2018-12" db="EMBL/GenBank/DDBJ databases">
        <title>Singled stranded DNA viruses identified in blackflies (Austrosimulium ungulatum) sampled in New Zealand.</title>
        <authorList>
            <person name="Kraberger S."/>
            <person name="Fontenele R.S."/>
            <person name="Schmidlin K."/>
            <person name="Walters M."/>
            <person name="Varsani A."/>
        </authorList>
    </citation>
    <scope>NUCLEOTIDE SEQUENCE [LARGE SCALE GENOMIC DNA]</scope>
    <source>
        <strain evidence="6">208</strain>
    </source>
</reference>
<organism evidence="6">
    <name type="scientific">Blackfly microvirus SF02</name>
    <dbReference type="NCBI Taxonomy" id="2576452"/>
    <lineage>
        <taxon>Viruses</taxon>
        <taxon>Monodnaviria</taxon>
        <taxon>Sangervirae</taxon>
        <taxon>Phixviricota</taxon>
        <taxon>Malgrandaviricetes</taxon>
        <taxon>Petitvirales</taxon>
        <taxon>Microviridae</taxon>
        <taxon>Microvirus</taxon>
    </lineage>
</organism>
<dbReference type="Pfam" id="PF02305">
    <property type="entry name" value="Phage_F"/>
    <property type="match status" value="1"/>
</dbReference>
<dbReference type="SUPFAM" id="SSF88645">
    <property type="entry name" value="ssDNA viruses"/>
    <property type="match status" value="1"/>
</dbReference>
<dbReference type="InterPro" id="IPR037002">
    <property type="entry name" value="Microviridae_protein_F_sf"/>
</dbReference>
<dbReference type="InterPro" id="IPR016184">
    <property type="entry name" value="Capsid/spike_ssDNA_virus"/>
</dbReference>
<dbReference type="InterPro" id="IPR003514">
    <property type="entry name" value="Microviridae_protein_F"/>
</dbReference>
<dbReference type="GO" id="GO:0005198">
    <property type="term" value="F:structural molecule activity"/>
    <property type="evidence" value="ECO:0007669"/>
    <property type="project" value="InterPro"/>
</dbReference>
<dbReference type="GO" id="GO:0039615">
    <property type="term" value="C:T=1 icosahedral viral capsid"/>
    <property type="evidence" value="ECO:0007669"/>
    <property type="project" value="UniProtKB-KW"/>
</dbReference>
<evidence type="ECO:0000256" key="5">
    <source>
        <dbReference type="ARBA" id="ARBA00022844"/>
    </source>
</evidence>
<accession>A0A4P8PM56</accession>
<dbReference type="EMBL" id="MK249232">
    <property type="protein sequence ID" value="QCQ85136.1"/>
    <property type="molecule type" value="Genomic_DNA"/>
</dbReference>
<dbReference type="Proteomes" id="UP000323682">
    <property type="component" value="Segment"/>
</dbReference>